<gene>
    <name evidence="3" type="ORF">ACFPP6_06165</name>
</gene>
<feature type="region of interest" description="Disordered" evidence="1">
    <location>
        <begin position="246"/>
        <end position="284"/>
    </location>
</feature>
<dbReference type="Pfam" id="PF10935">
    <property type="entry name" value="DUF2637"/>
    <property type="match status" value="1"/>
</dbReference>
<dbReference type="EMBL" id="JBHSKJ010000003">
    <property type="protein sequence ID" value="MFC5144270.1"/>
    <property type="molecule type" value="Genomic_DNA"/>
</dbReference>
<dbReference type="Proteomes" id="UP001596222">
    <property type="component" value="Unassembled WGS sequence"/>
</dbReference>
<feature type="transmembrane region" description="Helical" evidence="2">
    <location>
        <begin position="77"/>
        <end position="94"/>
    </location>
</feature>
<feature type="transmembrane region" description="Helical" evidence="2">
    <location>
        <begin position="12"/>
        <end position="34"/>
    </location>
</feature>
<name>A0ABV9ZVR6_9ACTN</name>
<keyword evidence="2" id="KW-1133">Transmembrane helix</keyword>
<feature type="region of interest" description="Disordered" evidence="1">
    <location>
        <begin position="330"/>
        <end position="357"/>
    </location>
</feature>
<organism evidence="3 4">
    <name type="scientific">Streptomyces aureoversilis</name>
    <dbReference type="NCBI Taxonomy" id="67277"/>
    <lineage>
        <taxon>Bacteria</taxon>
        <taxon>Bacillati</taxon>
        <taxon>Actinomycetota</taxon>
        <taxon>Actinomycetes</taxon>
        <taxon>Kitasatosporales</taxon>
        <taxon>Streptomycetaceae</taxon>
        <taxon>Streptomyces</taxon>
    </lineage>
</organism>
<dbReference type="InterPro" id="IPR021235">
    <property type="entry name" value="DUF2637"/>
</dbReference>
<reference evidence="4" key="1">
    <citation type="journal article" date="2019" name="Int. J. Syst. Evol. Microbiol.">
        <title>The Global Catalogue of Microorganisms (GCM) 10K type strain sequencing project: providing services to taxonomists for standard genome sequencing and annotation.</title>
        <authorList>
            <consortium name="The Broad Institute Genomics Platform"/>
            <consortium name="The Broad Institute Genome Sequencing Center for Infectious Disease"/>
            <person name="Wu L."/>
            <person name="Ma J."/>
        </authorList>
    </citation>
    <scope>NUCLEOTIDE SEQUENCE [LARGE SCALE GENOMIC DNA]</scope>
    <source>
        <strain evidence="4">CGMCC 4.1641</strain>
    </source>
</reference>
<dbReference type="RefSeq" id="WP_382037992.1">
    <property type="nucleotide sequence ID" value="NZ_JBHSKJ010000003.1"/>
</dbReference>
<feature type="transmembrane region" description="Helical" evidence="2">
    <location>
        <begin position="106"/>
        <end position="126"/>
    </location>
</feature>
<evidence type="ECO:0000256" key="1">
    <source>
        <dbReference type="SAM" id="MobiDB-lite"/>
    </source>
</evidence>
<evidence type="ECO:0000256" key="2">
    <source>
        <dbReference type="SAM" id="Phobius"/>
    </source>
</evidence>
<keyword evidence="2" id="KW-0812">Transmembrane</keyword>
<feature type="compositionally biased region" description="Pro residues" evidence="1">
    <location>
        <begin position="256"/>
        <end position="268"/>
    </location>
</feature>
<sequence>MKIEIPDRIKGRVVWCACHSFIGAAAAGITGWSLYVIARHYGVPKILAFGTAAVFDGAAMACLNLASQAVRERRSALGPLLATLGMASISVYLNRLHADLIHGGRGAFLLFAMPTVVLLILAGLSWSAQRARMRAQDGDVPATLPRLGFWGWLIATEESWKRTTTQVRAHVTSTDNPRTEPAPAKPRSATEALRAHFAGMHPVEAIRFAHSARPDAAPGELAAELALYGIHVSPVQVALVLGHQPPVTTVDRPDPVRTPPGAEPPAAGPAPLTSADRNPDRSGFRPELIKDAVQFVTAQGITDTAMATAEVSHLMGKQVREDTVRRYISDLTKQPKPPGAEQLPLGDGIDEGEGFYP</sequence>
<feature type="transmembrane region" description="Helical" evidence="2">
    <location>
        <begin position="46"/>
        <end position="65"/>
    </location>
</feature>
<comment type="caution">
    <text evidence="3">The sequence shown here is derived from an EMBL/GenBank/DDBJ whole genome shotgun (WGS) entry which is preliminary data.</text>
</comment>
<evidence type="ECO:0000313" key="4">
    <source>
        <dbReference type="Proteomes" id="UP001596222"/>
    </source>
</evidence>
<keyword evidence="2" id="KW-0472">Membrane</keyword>
<proteinExistence type="predicted"/>
<accession>A0ABV9ZVR6</accession>
<protein>
    <submittedName>
        <fullName evidence="3">DUF2637 domain-containing protein</fullName>
    </submittedName>
</protein>
<feature type="compositionally biased region" description="Acidic residues" evidence="1">
    <location>
        <begin position="348"/>
        <end position="357"/>
    </location>
</feature>
<keyword evidence="4" id="KW-1185">Reference proteome</keyword>
<evidence type="ECO:0000313" key="3">
    <source>
        <dbReference type="EMBL" id="MFC5144270.1"/>
    </source>
</evidence>